<dbReference type="AlphaFoldDB" id="X1AL27"/>
<gene>
    <name evidence="1" type="ORF">S01H4_24121</name>
</gene>
<dbReference type="EMBL" id="BART01011293">
    <property type="protein sequence ID" value="GAG83189.1"/>
    <property type="molecule type" value="Genomic_DNA"/>
</dbReference>
<accession>X1AL27</accession>
<reference evidence="1" key="1">
    <citation type="journal article" date="2014" name="Front. Microbiol.">
        <title>High frequency of phylogenetically diverse reductive dehalogenase-homologous genes in deep subseafloor sedimentary metagenomes.</title>
        <authorList>
            <person name="Kawai M."/>
            <person name="Futagami T."/>
            <person name="Toyoda A."/>
            <person name="Takaki Y."/>
            <person name="Nishi S."/>
            <person name="Hori S."/>
            <person name="Arai W."/>
            <person name="Tsubouchi T."/>
            <person name="Morono Y."/>
            <person name="Uchiyama I."/>
            <person name="Ito T."/>
            <person name="Fujiyama A."/>
            <person name="Inagaki F."/>
            <person name="Takami H."/>
        </authorList>
    </citation>
    <scope>NUCLEOTIDE SEQUENCE</scope>
    <source>
        <strain evidence="1">Expedition CK06-06</strain>
    </source>
</reference>
<comment type="caution">
    <text evidence="1">The sequence shown here is derived from an EMBL/GenBank/DDBJ whole genome shotgun (WGS) entry which is preliminary data.</text>
</comment>
<name>X1AL27_9ZZZZ</name>
<proteinExistence type="predicted"/>
<sequence>MDFNNIVGKYSKPDVEKNYIAEPIKLKKLQYGLQIIEWLLTKIENPVFIVNSKIATVNLQYLTLEKFKNKVVR</sequence>
<organism evidence="1">
    <name type="scientific">marine sediment metagenome</name>
    <dbReference type="NCBI Taxonomy" id="412755"/>
    <lineage>
        <taxon>unclassified sequences</taxon>
        <taxon>metagenomes</taxon>
        <taxon>ecological metagenomes</taxon>
    </lineage>
</organism>
<protein>
    <submittedName>
        <fullName evidence="1">Uncharacterized protein</fullName>
    </submittedName>
</protein>
<evidence type="ECO:0000313" key="1">
    <source>
        <dbReference type="EMBL" id="GAG83189.1"/>
    </source>
</evidence>